<keyword evidence="1" id="KW-0812">Transmembrane</keyword>
<keyword evidence="1" id="KW-0472">Membrane</keyword>
<proteinExistence type="predicted"/>
<comment type="caution">
    <text evidence="2">The sequence shown here is derived from an EMBL/GenBank/DDBJ whole genome shotgun (WGS) entry which is preliminary data.</text>
</comment>
<organism evidence="2 3">
    <name type="scientific">Anaerovibrio lipolyticus</name>
    <dbReference type="NCBI Taxonomy" id="82374"/>
    <lineage>
        <taxon>Bacteria</taxon>
        <taxon>Bacillati</taxon>
        <taxon>Bacillota</taxon>
        <taxon>Negativicutes</taxon>
        <taxon>Selenomonadales</taxon>
        <taxon>Selenomonadaceae</taxon>
        <taxon>Anaerovibrio</taxon>
    </lineage>
</organism>
<sequence length="108" mass="12115">MSYTDILICIFGLFCSSYISRILPLAILGRRPLPTFLSLWLKYVPTAVFGALIFVSIFGDAHSGFRFSWTNVEFLAAIPVLLVAAKTRNLAYSIIVGLAAYWLLNQYM</sequence>
<reference evidence="2 3" key="1">
    <citation type="journal article" date="2013" name="PLoS ONE">
        <title>Identification and characterization of three novel lipases belonging to families II and V from Anaerovibrio lipolyticus 5ST.</title>
        <authorList>
            <person name="Prive F."/>
            <person name="Kaderbhai N.N."/>
            <person name="Girdwood S."/>
            <person name="Worgan H.J."/>
            <person name="Pinloche E."/>
            <person name="Scollan N.D."/>
            <person name="Huws S.A."/>
            <person name="Newbold C.J."/>
        </authorList>
    </citation>
    <scope>NUCLEOTIDE SEQUENCE [LARGE SCALE GENOMIC DNA]</scope>
    <source>
        <strain evidence="2 3">5S</strain>
    </source>
</reference>
<evidence type="ECO:0000256" key="1">
    <source>
        <dbReference type="SAM" id="Phobius"/>
    </source>
</evidence>
<feature type="transmembrane region" description="Helical" evidence="1">
    <location>
        <begin position="6"/>
        <end position="28"/>
    </location>
</feature>
<dbReference type="eggNOG" id="COG4392">
    <property type="taxonomic scope" value="Bacteria"/>
</dbReference>
<evidence type="ECO:0000313" key="3">
    <source>
        <dbReference type="Proteomes" id="UP000030993"/>
    </source>
</evidence>
<dbReference type="RefSeq" id="WP_039211491.1">
    <property type="nucleotide sequence ID" value="NZ_JSCE01000231.1"/>
</dbReference>
<keyword evidence="3" id="KW-1185">Reference proteome</keyword>
<accession>A0A0B2JPH0</accession>
<dbReference type="InterPro" id="IPR008407">
    <property type="entry name" value="Brnchd-chn_aa_trnsp_AzlD"/>
</dbReference>
<dbReference type="Proteomes" id="UP000030993">
    <property type="component" value="Unassembled WGS sequence"/>
</dbReference>
<dbReference type="STRING" id="82374.NZ47_12430"/>
<gene>
    <name evidence="2" type="ORF">NZ47_12430</name>
</gene>
<protein>
    <submittedName>
        <fullName evidence="2">Uncharacterized protein</fullName>
    </submittedName>
</protein>
<feature type="transmembrane region" description="Helical" evidence="1">
    <location>
        <begin position="90"/>
        <end position="107"/>
    </location>
</feature>
<dbReference type="AlphaFoldDB" id="A0A0B2JPH0"/>
<name>A0A0B2JPH0_9FIRM</name>
<evidence type="ECO:0000313" key="2">
    <source>
        <dbReference type="EMBL" id="KHM49709.1"/>
    </source>
</evidence>
<dbReference type="Pfam" id="PF05437">
    <property type="entry name" value="AzlD"/>
    <property type="match status" value="1"/>
</dbReference>
<feature type="transmembrane region" description="Helical" evidence="1">
    <location>
        <begin position="65"/>
        <end position="83"/>
    </location>
</feature>
<dbReference type="EMBL" id="JSCE01000231">
    <property type="protein sequence ID" value="KHM49709.1"/>
    <property type="molecule type" value="Genomic_DNA"/>
</dbReference>
<feature type="transmembrane region" description="Helical" evidence="1">
    <location>
        <begin position="40"/>
        <end position="59"/>
    </location>
</feature>
<keyword evidence="1" id="KW-1133">Transmembrane helix</keyword>